<gene>
    <name evidence="1" type="ORF">GCM10007414_04770</name>
</gene>
<evidence type="ECO:0000313" key="1">
    <source>
        <dbReference type="EMBL" id="GGA95056.1"/>
    </source>
</evidence>
<comment type="caution">
    <text evidence="1">The sequence shown here is derived from an EMBL/GenBank/DDBJ whole genome shotgun (WGS) entry which is preliminary data.</text>
</comment>
<proteinExistence type="predicted"/>
<protein>
    <submittedName>
        <fullName evidence="1">Uncharacterized protein</fullName>
    </submittedName>
</protein>
<organism evidence="1 2">
    <name type="scientific">Agarivorans gilvus</name>
    <dbReference type="NCBI Taxonomy" id="680279"/>
    <lineage>
        <taxon>Bacteria</taxon>
        <taxon>Pseudomonadati</taxon>
        <taxon>Pseudomonadota</taxon>
        <taxon>Gammaproteobacteria</taxon>
        <taxon>Alteromonadales</taxon>
        <taxon>Alteromonadaceae</taxon>
        <taxon>Agarivorans</taxon>
    </lineage>
</organism>
<dbReference type="RefSeq" id="WP_157051619.1">
    <property type="nucleotide sequence ID" value="NZ_BMDY01000002.1"/>
</dbReference>
<name>A0ABQ1HXZ4_9ALTE</name>
<keyword evidence="2" id="KW-1185">Reference proteome</keyword>
<evidence type="ECO:0000313" key="2">
    <source>
        <dbReference type="Proteomes" id="UP000651977"/>
    </source>
</evidence>
<reference evidence="2" key="1">
    <citation type="journal article" date="2019" name="Int. J. Syst. Evol. Microbiol.">
        <title>The Global Catalogue of Microorganisms (GCM) 10K type strain sequencing project: providing services to taxonomists for standard genome sequencing and annotation.</title>
        <authorList>
            <consortium name="The Broad Institute Genomics Platform"/>
            <consortium name="The Broad Institute Genome Sequencing Center for Infectious Disease"/>
            <person name="Wu L."/>
            <person name="Ma J."/>
        </authorList>
    </citation>
    <scope>NUCLEOTIDE SEQUENCE [LARGE SCALE GENOMIC DNA]</scope>
    <source>
        <strain evidence="2">CGMCC 1.10131</strain>
    </source>
</reference>
<dbReference type="EMBL" id="BMDY01000002">
    <property type="protein sequence ID" value="GGA95056.1"/>
    <property type="molecule type" value="Genomic_DNA"/>
</dbReference>
<sequence>MIGFGDIEALFSLRDRYNKWRNSEPRLTNTADRFIHLFQAHGVARAQIPRFFGHGLTIHQVEDNNELLKALDTQILDAAAELFAIKPEWLEGGSDELYELKHFYNHPKKFGVWLDSLLSATNVQRIDGWLLTTSEFNDEYDAAIVMREQIGEFGDEAIYRYHLCETWVYGYWKCRADIAACIAQAWKRNCYVFGQRIPLSVFNRVISLNSVPDSELEQTRIHGKKFYAEDLTTNPDFYASALKNEQFGIDSAIARWLEYYELGMMDSRFGDYGKLFRDFGGR</sequence>
<accession>A0ABQ1HXZ4</accession>
<dbReference type="Proteomes" id="UP000651977">
    <property type="component" value="Unassembled WGS sequence"/>
</dbReference>